<evidence type="ECO:0000256" key="2">
    <source>
        <dbReference type="SAM" id="Phobius"/>
    </source>
</evidence>
<gene>
    <name evidence="4" type="ORF">EZI54_09560</name>
</gene>
<evidence type="ECO:0000256" key="1">
    <source>
        <dbReference type="ARBA" id="ARBA00012528"/>
    </source>
</evidence>
<organism evidence="4 5">
    <name type="scientific">Marinobacter halodurans</name>
    <dbReference type="NCBI Taxonomy" id="2528979"/>
    <lineage>
        <taxon>Bacteria</taxon>
        <taxon>Pseudomonadati</taxon>
        <taxon>Pseudomonadota</taxon>
        <taxon>Gammaproteobacteria</taxon>
        <taxon>Pseudomonadales</taxon>
        <taxon>Marinobacteraceae</taxon>
        <taxon>Marinobacter</taxon>
    </lineage>
</organism>
<name>A0ABY1ZNV8_9GAMM</name>
<dbReference type="PANTHER" id="PTHR45138:SF24">
    <property type="entry name" value="DIGUANYLATE CYCLASE DGCC-RELATED"/>
    <property type="match status" value="1"/>
</dbReference>
<feature type="transmembrane region" description="Helical" evidence="2">
    <location>
        <begin position="200"/>
        <end position="223"/>
    </location>
</feature>
<keyword evidence="2" id="KW-0812">Transmembrane</keyword>
<dbReference type="InterPro" id="IPR043128">
    <property type="entry name" value="Rev_trsase/Diguanyl_cyclase"/>
</dbReference>
<keyword evidence="5" id="KW-1185">Reference proteome</keyword>
<dbReference type="Pfam" id="PF07695">
    <property type="entry name" value="7TMR-DISM_7TM"/>
    <property type="match status" value="1"/>
</dbReference>
<accession>A0ABY1ZNV8</accession>
<dbReference type="NCBIfam" id="TIGR00254">
    <property type="entry name" value="GGDEF"/>
    <property type="match status" value="1"/>
</dbReference>
<dbReference type="CDD" id="cd01949">
    <property type="entry name" value="GGDEF"/>
    <property type="match status" value="1"/>
</dbReference>
<protein>
    <recommendedName>
        <fullName evidence="1">diguanylate cyclase</fullName>
        <ecNumber evidence="1">2.7.7.65</ecNumber>
    </recommendedName>
</protein>
<dbReference type="SUPFAM" id="SSF55073">
    <property type="entry name" value="Nucleotide cyclase"/>
    <property type="match status" value="1"/>
</dbReference>
<sequence>MASAAVPPAPTLDIADLTAQRVRAPAEFLVTAPDTTLDELPLDGFRPLTGRDVNQGISDRAFWIRMRLHNSGNAPVHWVLSHETTYLDLMTVYWVDNGGQWHECSLTDRAPFDKRMLDYRRLAFKHATPPGGSTTLYLRLAYEKPDSVSLNLDLAEAGRFADQSRREYALYGLYYGAMLVLVFISLAGAGLLRQWLFFQYAVFLVASALMWALLNGFAFQFLWPQSVFWHNEGFHILYLLMAASAFQFSRGFLRTRQRFPGIDRAIRCVQAIMMLGILMRFAGFYEPVLVLSFVGLLSLILLAPLGFWAYRQGQHYARWYAIAWVLYGIGLALGVISAGTPWLHWGMDSLVFAQAAGVLEALLLLVALGERLISWDRDRRMALRMAHQDPLTGLNNRRGMSLVYETFRQRFERTGLPVFLILIDLDHFKQINDTYGHEAGDQVLVDLADLLNRTSRPADVCIRYGGEEFVLLLQVPSEAVALDIAERIRLDFAGTPTEHEGRAIRHTLTAGIAPVFAADVQLSPSQMLRDADRALYQAKRQGRNRCRLYQGPSRHTS</sequence>
<evidence type="ECO:0000313" key="4">
    <source>
        <dbReference type="EMBL" id="TBW56279.1"/>
    </source>
</evidence>
<comment type="caution">
    <text evidence="4">The sequence shown here is derived from an EMBL/GenBank/DDBJ whole genome shotgun (WGS) entry which is preliminary data.</text>
</comment>
<dbReference type="EMBL" id="SJDL01000012">
    <property type="protein sequence ID" value="TBW56279.1"/>
    <property type="molecule type" value="Genomic_DNA"/>
</dbReference>
<feature type="transmembrane region" description="Helical" evidence="2">
    <location>
        <begin position="265"/>
        <end position="282"/>
    </location>
</feature>
<feature type="transmembrane region" description="Helical" evidence="2">
    <location>
        <begin position="351"/>
        <end position="373"/>
    </location>
</feature>
<dbReference type="InterPro" id="IPR029787">
    <property type="entry name" value="Nucleotide_cyclase"/>
</dbReference>
<dbReference type="Pfam" id="PF07696">
    <property type="entry name" value="7TMR-DISMED2"/>
    <property type="match status" value="1"/>
</dbReference>
<dbReference type="InterPro" id="IPR011623">
    <property type="entry name" value="7TMR_DISM_rcpt_extracell_dom1"/>
</dbReference>
<dbReference type="Pfam" id="PF00990">
    <property type="entry name" value="GGDEF"/>
    <property type="match status" value="1"/>
</dbReference>
<feature type="transmembrane region" description="Helical" evidence="2">
    <location>
        <begin position="168"/>
        <end position="188"/>
    </location>
</feature>
<dbReference type="PANTHER" id="PTHR45138">
    <property type="entry name" value="REGULATORY COMPONENTS OF SENSORY TRANSDUCTION SYSTEM"/>
    <property type="match status" value="1"/>
</dbReference>
<dbReference type="Gene3D" id="2.60.40.2380">
    <property type="match status" value="1"/>
</dbReference>
<feature type="domain" description="GGDEF" evidence="3">
    <location>
        <begin position="416"/>
        <end position="551"/>
    </location>
</feature>
<dbReference type="SMART" id="SM00267">
    <property type="entry name" value="GGDEF"/>
    <property type="match status" value="1"/>
</dbReference>
<dbReference type="Gene3D" id="3.30.70.270">
    <property type="match status" value="1"/>
</dbReference>
<feature type="transmembrane region" description="Helical" evidence="2">
    <location>
        <begin position="235"/>
        <end position="253"/>
    </location>
</feature>
<keyword evidence="2" id="KW-0472">Membrane</keyword>
<dbReference type="PROSITE" id="PS50887">
    <property type="entry name" value="GGDEF"/>
    <property type="match status" value="1"/>
</dbReference>
<dbReference type="InterPro" id="IPR050469">
    <property type="entry name" value="Diguanylate_Cyclase"/>
</dbReference>
<reference evidence="4 5" key="1">
    <citation type="submission" date="2019-02" db="EMBL/GenBank/DDBJ databases">
        <title>Marinobacter halodurans sp. nov., a marine bacterium isolated from sea tidal flat.</title>
        <authorList>
            <person name="Yoo Y."/>
            <person name="Lee D.W."/>
            <person name="Kim B.S."/>
            <person name="Kim J.-J."/>
        </authorList>
    </citation>
    <scope>NUCLEOTIDE SEQUENCE [LARGE SCALE GENOMIC DNA]</scope>
    <source>
        <strain evidence="4 5">YJ-S3-2</strain>
    </source>
</reference>
<keyword evidence="2" id="KW-1133">Transmembrane helix</keyword>
<dbReference type="EC" id="2.7.7.65" evidence="1"/>
<dbReference type="InterPro" id="IPR011622">
    <property type="entry name" value="7TMR_DISM_rcpt_extracell_dom2"/>
</dbReference>
<dbReference type="InterPro" id="IPR000160">
    <property type="entry name" value="GGDEF_dom"/>
</dbReference>
<proteinExistence type="predicted"/>
<feature type="transmembrane region" description="Helical" evidence="2">
    <location>
        <begin position="288"/>
        <end position="310"/>
    </location>
</feature>
<feature type="transmembrane region" description="Helical" evidence="2">
    <location>
        <begin position="322"/>
        <end position="345"/>
    </location>
</feature>
<evidence type="ECO:0000259" key="3">
    <source>
        <dbReference type="PROSITE" id="PS50887"/>
    </source>
</evidence>
<dbReference type="Proteomes" id="UP000313645">
    <property type="component" value="Unassembled WGS sequence"/>
</dbReference>
<evidence type="ECO:0000313" key="5">
    <source>
        <dbReference type="Proteomes" id="UP000313645"/>
    </source>
</evidence>